<name>A0A9N9SUV0_DIABA</name>
<feature type="compositionally biased region" description="Basic and acidic residues" evidence="6">
    <location>
        <begin position="456"/>
        <end position="477"/>
    </location>
</feature>
<accession>A0A9N9SUV0</accession>
<evidence type="ECO:0000256" key="6">
    <source>
        <dbReference type="SAM" id="MobiDB-lite"/>
    </source>
</evidence>
<gene>
    <name evidence="8" type="ORF">DIABBA_LOCUS3634</name>
</gene>
<feature type="region of interest" description="Disordered" evidence="6">
    <location>
        <begin position="450"/>
        <end position="477"/>
    </location>
</feature>
<feature type="transmembrane region" description="Helical" evidence="7">
    <location>
        <begin position="420"/>
        <end position="442"/>
    </location>
</feature>
<dbReference type="Gene3D" id="1.20.1250.20">
    <property type="entry name" value="MFS general substrate transporter like domains"/>
    <property type="match status" value="1"/>
</dbReference>
<reference evidence="8" key="1">
    <citation type="submission" date="2022-01" db="EMBL/GenBank/DDBJ databases">
        <authorList>
            <person name="King R."/>
        </authorList>
    </citation>
    <scope>NUCLEOTIDE SEQUENCE</scope>
</reference>
<keyword evidence="9" id="KW-1185">Reference proteome</keyword>
<evidence type="ECO:0000313" key="8">
    <source>
        <dbReference type="EMBL" id="CAG9829878.1"/>
    </source>
</evidence>
<dbReference type="AlphaFoldDB" id="A0A9N9SUV0"/>
<dbReference type="EMBL" id="OU898277">
    <property type="protein sequence ID" value="CAG9829878.1"/>
    <property type="molecule type" value="Genomic_DNA"/>
</dbReference>
<dbReference type="InterPro" id="IPR011701">
    <property type="entry name" value="MFS"/>
</dbReference>
<dbReference type="PANTHER" id="PTHR23507">
    <property type="entry name" value="ZGC:174356"/>
    <property type="match status" value="1"/>
</dbReference>
<keyword evidence="3 7" id="KW-0812">Transmembrane</keyword>
<keyword evidence="4 7" id="KW-1133">Transmembrane helix</keyword>
<dbReference type="InterPro" id="IPR001958">
    <property type="entry name" value="Tet-R_TetA/multi-R_MdtG-like"/>
</dbReference>
<feature type="transmembrane region" description="Helical" evidence="7">
    <location>
        <begin position="333"/>
        <end position="351"/>
    </location>
</feature>
<dbReference type="PANTHER" id="PTHR23507:SF39">
    <property type="entry name" value="GH23453P-RELATED"/>
    <property type="match status" value="1"/>
</dbReference>
<sequence length="477" mass="52589">MAPKIFSNYKLTVEIPLLLVYFAFMMYAGIVTNLISFKTCYTLENYPKENCSRLGWEKDDATQELEKKVQSKSTYVLTITEMIPSSLPIIISLGVGAWSDKHGRRPALIFTLASLSVGFLSYVVILLFDELNPYYMLIGAIPAMVCGGPLAFFSIAISVMNDVATEENRGVTMAVFEVIMVFCTCFGTLSSTPLLYVTSYAAVGGLCGVLILLATIYTYFWVPESLKIDHNNKATLSNVFTCKNLTELFVVAGTKRPNNKRYILLTWLSILFILNTVNTGDGNVKTMYLRNIFGWSQTDKNVFTSWSSVIGMGGTISLMFILYKKLQIQEASLVILGFISAIGSSLVYALATENWHIYTTVFIGICGGIINPMIRTSIAKILPREEMGKIFSLITVVNSLLQMVGGLAFSLIYTQTKSGVFNYVSIGLDVVAITLVLSIILVSSRSNEPESVAAKEGAHKNQTDLESGDEKTDQELI</sequence>
<dbReference type="Proteomes" id="UP001153709">
    <property type="component" value="Chromosome 2"/>
</dbReference>
<feature type="transmembrane region" description="Helical" evidence="7">
    <location>
        <begin position="171"/>
        <end position="189"/>
    </location>
</feature>
<feature type="transmembrane region" description="Helical" evidence="7">
    <location>
        <begin position="201"/>
        <end position="222"/>
    </location>
</feature>
<comment type="subcellular location">
    <subcellularLocation>
        <location evidence="2">Cell membrane</location>
    </subcellularLocation>
    <subcellularLocation>
        <location evidence="1">Membrane</location>
        <topology evidence="1">Multi-pass membrane protein</topology>
    </subcellularLocation>
</comment>
<evidence type="ECO:0000256" key="5">
    <source>
        <dbReference type="ARBA" id="ARBA00023136"/>
    </source>
</evidence>
<feature type="transmembrane region" description="Helical" evidence="7">
    <location>
        <begin position="107"/>
        <end position="128"/>
    </location>
</feature>
<dbReference type="Pfam" id="PF07690">
    <property type="entry name" value="MFS_1"/>
    <property type="match status" value="1"/>
</dbReference>
<feature type="transmembrane region" description="Helical" evidence="7">
    <location>
        <begin position="262"/>
        <end position="280"/>
    </location>
</feature>
<dbReference type="PRINTS" id="PR01035">
    <property type="entry name" value="TCRTETA"/>
</dbReference>
<dbReference type="OrthoDB" id="430300at2759"/>
<keyword evidence="5 7" id="KW-0472">Membrane</keyword>
<dbReference type="GO" id="GO:0016020">
    <property type="term" value="C:membrane"/>
    <property type="evidence" value="ECO:0007669"/>
    <property type="project" value="UniProtKB-SubCell"/>
</dbReference>
<evidence type="ECO:0000313" key="9">
    <source>
        <dbReference type="Proteomes" id="UP001153709"/>
    </source>
</evidence>
<feature type="transmembrane region" description="Helical" evidence="7">
    <location>
        <begin position="75"/>
        <end position="95"/>
    </location>
</feature>
<dbReference type="InterPro" id="IPR036259">
    <property type="entry name" value="MFS_trans_sf"/>
</dbReference>
<feature type="transmembrane region" description="Helical" evidence="7">
    <location>
        <begin position="12"/>
        <end position="35"/>
    </location>
</feature>
<feature type="transmembrane region" description="Helical" evidence="7">
    <location>
        <begin position="134"/>
        <end position="159"/>
    </location>
</feature>
<feature type="transmembrane region" description="Helical" evidence="7">
    <location>
        <begin position="390"/>
        <end position="414"/>
    </location>
</feature>
<evidence type="ECO:0000256" key="7">
    <source>
        <dbReference type="SAM" id="Phobius"/>
    </source>
</evidence>
<evidence type="ECO:0008006" key="10">
    <source>
        <dbReference type="Google" id="ProtNLM"/>
    </source>
</evidence>
<organism evidence="8 9">
    <name type="scientific">Diabrotica balteata</name>
    <name type="common">Banded cucumber beetle</name>
    <dbReference type="NCBI Taxonomy" id="107213"/>
    <lineage>
        <taxon>Eukaryota</taxon>
        <taxon>Metazoa</taxon>
        <taxon>Ecdysozoa</taxon>
        <taxon>Arthropoda</taxon>
        <taxon>Hexapoda</taxon>
        <taxon>Insecta</taxon>
        <taxon>Pterygota</taxon>
        <taxon>Neoptera</taxon>
        <taxon>Endopterygota</taxon>
        <taxon>Coleoptera</taxon>
        <taxon>Polyphaga</taxon>
        <taxon>Cucujiformia</taxon>
        <taxon>Chrysomeloidea</taxon>
        <taxon>Chrysomelidae</taxon>
        <taxon>Galerucinae</taxon>
        <taxon>Diabroticina</taxon>
        <taxon>Diabroticites</taxon>
        <taxon>Diabrotica</taxon>
    </lineage>
</organism>
<protein>
    <recommendedName>
        <fullName evidence="10">Proton-coupled folate transporter</fullName>
    </recommendedName>
</protein>
<dbReference type="SUPFAM" id="SSF103473">
    <property type="entry name" value="MFS general substrate transporter"/>
    <property type="match status" value="1"/>
</dbReference>
<dbReference type="GO" id="GO:0022857">
    <property type="term" value="F:transmembrane transporter activity"/>
    <property type="evidence" value="ECO:0007669"/>
    <property type="project" value="InterPro"/>
</dbReference>
<proteinExistence type="predicted"/>
<evidence type="ECO:0000256" key="1">
    <source>
        <dbReference type="ARBA" id="ARBA00004141"/>
    </source>
</evidence>
<feature type="transmembrane region" description="Helical" evidence="7">
    <location>
        <begin position="303"/>
        <end position="321"/>
    </location>
</feature>
<evidence type="ECO:0000256" key="2">
    <source>
        <dbReference type="ARBA" id="ARBA00004236"/>
    </source>
</evidence>
<evidence type="ECO:0000256" key="4">
    <source>
        <dbReference type="ARBA" id="ARBA00022989"/>
    </source>
</evidence>
<evidence type="ECO:0000256" key="3">
    <source>
        <dbReference type="ARBA" id="ARBA00022692"/>
    </source>
</evidence>
<feature type="transmembrane region" description="Helical" evidence="7">
    <location>
        <begin position="357"/>
        <end position="378"/>
    </location>
</feature>